<proteinExistence type="inferred from homology"/>
<keyword evidence="3" id="KW-0866">Nonsense-mediated mRNA decay</keyword>
<feature type="compositionally biased region" description="Basic and acidic residues" evidence="5">
    <location>
        <begin position="659"/>
        <end position="683"/>
    </location>
</feature>
<dbReference type="GO" id="GO:0005730">
    <property type="term" value="C:nucleolus"/>
    <property type="evidence" value="ECO:0007669"/>
    <property type="project" value="TreeGrafter"/>
</dbReference>
<comment type="caution">
    <text evidence="7">The sequence shown here is derived from an EMBL/GenBank/DDBJ whole genome shotgun (WGS) entry which is preliminary data.</text>
</comment>
<dbReference type="GeneID" id="42005372"/>
<evidence type="ECO:0000256" key="1">
    <source>
        <dbReference type="ARBA" id="ARBA00004123"/>
    </source>
</evidence>
<dbReference type="GO" id="GO:0005737">
    <property type="term" value="C:cytoplasm"/>
    <property type="evidence" value="ECO:0007669"/>
    <property type="project" value="TreeGrafter"/>
</dbReference>
<name>A0A507C5T8_9FUNG</name>
<evidence type="ECO:0000259" key="6">
    <source>
        <dbReference type="Pfam" id="PF03467"/>
    </source>
</evidence>
<feature type="compositionally biased region" description="Pro residues" evidence="5">
    <location>
        <begin position="816"/>
        <end position="828"/>
    </location>
</feature>
<evidence type="ECO:0000256" key="3">
    <source>
        <dbReference type="ARBA" id="ARBA00023161"/>
    </source>
</evidence>
<dbReference type="GO" id="GO:0000184">
    <property type="term" value="P:nuclear-transcribed mRNA catabolic process, nonsense-mediated decay"/>
    <property type="evidence" value="ECO:0007669"/>
    <property type="project" value="UniProtKB-KW"/>
</dbReference>
<dbReference type="AlphaFoldDB" id="A0A507C5T8"/>
<feature type="compositionally biased region" description="Polar residues" evidence="5">
    <location>
        <begin position="707"/>
        <end position="722"/>
    </location>
</feature>
<feature type="compositionally biased region" description="Low complexity" evidence="5">
    <location>
        <begin position="684"/>
        <end position="693"/>
    </location>
</feature>
<feature type="compositionally biased region" description="Low complexity" evidence="5">
    <location>
        <begin position="799"/>
        <end position="815"/>
    </location>
</feature>
<keyword evidence="4" id="KW-0539">Nucleus</keyword>
<dbReference type="InterPro" id="IPR032675">
    <property type="entry name" value="LRR_dom_sf"/>
</dbReference>
<dbReference type="GO" id="GO:0045727">
    <property type="term" value="P:positive regulation of translation"/>
    <property type="evidence" value="ECO:0007669"/>
    <property type="project" value="TreeGrafter"/>
</dbReference>
<comment type="subcellular location">
    <subcellularLocation>
        <location evidence="1">Nucleus</location>
    </subcellularLocation>
</comment>
<protein>
    <recommendedName>
        <fullName evidence="6">UPF3 domain-containing protein</fullName>
    </recommendedName>
</protein>
<feature type="compositionally biased region" description="Basic and acidic residues" evidence="5">
    <location>
        <begin position="694"/>
        <end position="706"/>
    </location>
</feature>
<feature type="region of interest" description="Disordered" evidence="5">
    <location>
        <begin position="923"/>
        <end position="986"/>
    </location>
</feature>
<dbReference type="EMBL" id="QEAO01000026">
    <property type="protein sequence ID" value="TPX32835.1"/>
    <property type="molecule type" value="Genomic_DNA"/>
</dbReference>
<dbReference type="SUPFAM" id="SSF52047">
    <property type="entry name" value="RNI-like"/>
    <property type="match status" value="1"/>
</dbReference>
<dbReference type="InterPro" id="IPR035979">
    <property type="entry name" value="RBD_domain_sf"/>
</dbReference>
<evidence type="ECO:0000256" key="5">
    <source>
        <dbReference type="SAM" id="MobiDB-lite"/>
    </source>
</evidence>
<dbReference type="InterPro" id="IPR039722">
    <property type="entry name" value="Upf3"/>
</dbReference>
<evidence type="ECO:0000313" key="8">
    <source>
        <dbReference type="Proteomes" id="UP000319731"/>
    </source>
</evidence>
<dbReference type="PANTHER" id="PTHR13112:SF0">
    <property type="entry name" value="FI21285P1"/>
    <property type="match status" value="1"/>
</dbReference>
<feature type="compositionally biased region" description="Polar residues" evidence="5">
    <location>
        <begin position="761"/>
        <end position="772"/>
    </location>
</feature>
<dbReference type="PANTHER" id="PTHR13112">
    <property type="entry name" value="UPF3 REGULATOR OF NONSENSE TRANSCRIPTS-LIKE PROTEIN"/>
    <property type="match status" value="1"/>
</dbReference>
<dbReference type="Gene3D" id="3.80.10.10">
    <property type="entry name" value="Ribonuclease Inhibitor"/>
    <property type="match status" value="2"/>
</dbReference>
<feature type="compositionally biased region" description="Basic residues" evidence="5">
    <location>
        <begin position="731"/>
        <end position="741"/>
    </location>
</feature>
<feature type="region of interest" description="Disordered" evidence="5">
    <location>
        <begin position="628"/>
        <end position="900"/>
    </location>
</feature>
<dbReference type="Proteomes" id="UP000319731">
    <property type="component" value="Unassembled WGS sequence"/>
</dbReference>
<dbReference type="Pfam" id="PF03467">
    <property type="entry name" value="Smg4_UPF3"/>
    <property type="match status" value="1"/>
</dbReference>
<gene>
    <name evidence="7" type="ORF">SmJEL517_g04147</name>
</gene>
<dbReference type="Gene3D" id="3.30.70.330">
    <property type="match status" value="1"/>
</dbReference>
<dbReference type="InterPro" id="IPR012677">
    <property type="entry name" value="Nucleotide-bd_a/b_plait_sf"/>
</dbReference>
<organism evidence="7 8">
    <name type="scientific">Synchytrium microbalum</name>
    <dbReference type="NCBI Taxonomy" id="1806994"/>
    <lineage>
        <taxon>Eukaryota</taxon>
        <taxon>Fungi</taxon>
        <taxon>Fungi incertae sedis</taxon>
        <taxon>Chytridiomycota</taxon>
        <taxon>Chytridiomycota incertae sedis</taxon>
        <taxon>Chytridiomycetes</taxon>
        <taxon>Synchytriales</taxon>
        <taxon>Synchytriaceae</taxon>
        <taxon>Synchytrium</taxon>
    </lineage>
</organism>
<dbReference type="SUPFAM" id="SSF54928">
    <property type="entry name" value="RNA-binding domain, RBD"/>
    <property type="match status" value="1"/>
</dbReference>
<feature type="compositionally biased region" description="Low complexity" evidence="5">
    <location>
        <begin position="869"/>
        <end position="881"/>
    </location>
</feature>
<evidence type="ECO:0000256" key="2">
    <source>
        <dbReference type="ARBA" id="ARBA00005991"/>
    </source>
</evidence>
<evidence type="ECO:0000313" key="7">
    <source>
        <dbReference type="EMBL" id="TPX32835.1"/>
    </source>
</evidence>
<evidence type="ECO:0000256" key="4">
    <source>
        <dbReference type="ARBA" id="ARBA00023242"/>
    </source>
</evidence>
<feature type="compositionally biased region" description="Basic and acidic residues" evidence="5">
    <location>
        <begin position="849"/>
        <end position="868"/>
    </location>
</feature>
<accession>A0A507C5T8</accession>
<dbReference type="CDD" id="cd12455">
    <property type="entry name" value="RRM_like_Smg4_UPF3"/>
    <property type="match status" value="1"/>
</dbReference>
<feature type="domain" description="UPF3" evidence="6">
    <location>
        <begin position="502"/>
        <end position="666"/>
    </location>
</feature>
<reference evidence="7 8" key="1">
    <citation type="journal article" date="2019" name="Sci. Rep.">
        <title>Comparative genomics of chytrid fungi reveal insights into the obligate biotrophic and pathogenic lifestyle of Synchytrium endobioticum.</title>
        <authorList>
            <person name="van de Vossenberg B.T.L.H."/>
            <person name="Warris S."/>
            <person name="Nguyen H.D.T."/>
            <person name="van Gent-Pelzer M.P.E."/>
            <person name="Joly D.L."/>
            <person name="van de Geest H.C."/>
            <person name="Bonants P.J.M."/>
            <person name="Smith D.S."/>
            <person name="Levesque C.A."/>
            <person name="van der Lee T.A.J."/>
        </authorList>
    </citation>
    <scope>NUCLEOTIDE SEQUENCE [LARGE SCALE GENOMIC DNA]</scope>
    <source>
        <strain evidence="7 8">JEL517</strain>
    </source>
</reference>
<feature type="compositionally biased region" description="Low complexity" evidence="5">
    <location>
        <begin position="932"/>
        <end position="942"/>
    </location>
</feature>
<dbReference type="STRING" id="1806994.A0A507C5T8"/>
<dbReference type="RefSeq" id="XP_031023972.1">
    <property type="nucleotide sequence ID" value="XM_031170075.1"/>
</dbReference>
<dbReference type="InterPro" id="IPR005120">
    <property type="entry name" value="UPF3_dom"/>
</dbReference>
<dbReference type="OrthoDB" id="18087at2759"/>
<keyword evidence="8" id="KW-1185">Reference proteome</keyword>
<feature type="region of interest" description="Disordered" evidence="5">
    <location>
        <begin position="1"/>
        <end position="22"/>
    </location>
</feature>
<comment type="similarity">
    <text evidence="2">Belongs to the RENT3 family.</text>
</comment>
<dbReference type="GO" id="GO:0003729">
    <property type="term" value="F:mRNA binding"/>
    <property type="evidence" value="ECO:0007669"/>
    <property type="project" value="TreeGrafter"/>
</dbReference>
<sequence length="986" mass="107223">MSSPSSSKKTAAKKSSKKGGSSNVIAFTNFGGTEEASRKVEYSLYSESRASRYAAARNVTEIGLRSLTRICLEAMAANIEAYFSTLADNRRYQLIPEQLITILANLVAQSKPTLAADNVYKLFIMYCEPTSLDLSIWANQSDILTLLKRHRDICENVRELNINDPANSPKGAEIVRLMPQLVSLDARGHSNLGATVLETLSQYENLTRLNLSFTAATMQDLKEVLALPKLAVLKLGNTPLGTDKVISTVINELEMVAPLQRLKVCNTDFGSASLDAVAKKFGGTLEALDMMSTICRKLAPLHLFVNMTKLNLSHLTSRKKGPAELPKDFFSSMKTFLGRPAGPRVETFIIGGTPELTPQILNPLALLLPHLTRLSLFSCTRINNLQSVFTTALNLENLDVSDTGVTDATFEVLSQPGLYEHEGAMKRPGSRLRFLNISKTKVGDVGIGYICNCEDLQELLLESTPITPAGVLKVAETGVRDLALTSCRGAAKKKASNTDDDAKLKIVLRRLPPNLPEEIFRSSINPWLEMTDSYYYCSGKQAKSAAKENVYSRAYIHFKDVPSLLEFHRGFEGHVFADAKGNETRIHIEFAPSQQCPKRKVKVDSRIATISDDSDYKAFLERLEKGGDYLGEETTPELPSKPSVSSPSRQDPKSTPLLDELRNKKAAQDAKSKKGKSRQDAQPKRIQQPQQQQPKKEQNTKKERNTRQQAGASSPAAPTSNVDDNKSGSKPSRRERNKKKKDAGGKEASAAQPTKAIYASKSLSIEQNNNKSFPPLPPPSAAAPVPLQPILQQTAQPVKPQQPVSKSMPPQQQQQPPIPTQPIPPQNPPTNIAIPSSSEPIKTEPINPRAKERELRDRELQRREKAREALAAALAASNNSAPPVSQPLPPQAASENVSSSNVVAAPAAAATTRLKIVVTKKDGSITSSGGVQPAPSQPQQQQTASNYVPSVFDQVGDKTGSNAGSSDGRGGSAAGERSNRGGRRRA</sequence>